<dbReference type="Gene3D" id="3.30.2010.10">
    <property type="entry name" value="Metalloproteases ('zincins'), catalytic domain"/>
    <property type="match status" value="1"/>
</dbReference>
<proteinExistence type="predicted"/>
<dbReference type="InterPro" id="IPR052173">
    <property type="entry name" value="Beta-lactam_resp_regulator"/>
</dbReference>
<reference evidence="2 3" key="1">
    <citation type="submission" date="2018-10" db="EMBL/GenBank/DDBJ databases">
        <title>Natrarchaeobius chitinivorans gen. nov., sp. nov., and Natrarchaeobius haloalkaliphilus sp. nov., alkaliphilic, chitin-utilizing haloarchaea from hypersaline alkaline lakes.</title>
        <authorList>
            <person name="Sorokin D.Y."/>
            <person name="Elcheninov A.G."/>
            <person name="Kostrikina N.A."/>
            <person name="Bale N.J."/>
            <person name="Sinninghe Damste J.S."/>
            <person name="Khijniak T.V."/>
            <person name="Kublanov I.V."/>
            <person name="Toshchakov S.V."/>
        </authorList>
    </citation>
    <scope>NUCLEOTIDE SEQUENCE [LARGE SCALE GENOMIC DNA]</scope>
    <source>
        <strain evidence="2 3">AArcht7</strain>
    </source>
</reference>
<comment type="caution">
    <text evidence="2">The sequence shown here is derived from an EMBL/GenBank/DDBJ whole genome shotgun (WGS) entry which is preliminary data.</text>
</comment>
<protein>
    <submittedName>
        <fullName evidence="2">M56 family peptidase</fullName>
    </submittedName>
</protein>
<evidence type="ECO:0000313" key="2">
    <source>
        <dbReference type="EMBL" id="RQH00083.1"/>
    </source>
</evidence>
<dbReference type="Proteomes" id="UP000281431">
    <property type="component" value="Unassembled WGS sequence"/>
</dbReference>
<dbReference type="InterPro" id="IPR008756">
    <property type="entry name" value="Peptidase_M56"/>
</dbReference>
<dbReference type="PANTHER" id="PTHR34978:SF3">
    <property type="entry name" value="SLR0241 PROTEIN"/>
    <property type="match status" value="1"/>
</dbReference>
<dbReference type="AlphaFoldDB" id="A0A3N6NL79"/>
<organism evidence="2 3">
    <name type="scientific">Natrarchaeobius chitinivorans</name>
    <dbReference type="NCBI Taxonomy" id="1679083"/>
    <lineage>
        <taxon>Archaea</taxon>
        <taxon>Methanobacteriati</taxon>
        <taxon>Methanobacteriota</taxon>
        <taxon>Stenosarchaea group</taxon>
        <taxon>Halobacteria</taxon>
        <taxon>Halobacteriales</taxon>
        <taxon>Natrialbaceae</taxon>
        <taxon>Natrarchaeobius</taxon>
    </lineage>
</organism>
<sequence length="532" mass="57321">MTLARVSGSLTKPWRLVQIELDDVLGTGNDDGESQRWTVDGRLYSLAVTADRSTGDVDVAVSTSLPYTTLAVASLLFATIAAVVGTSAHATAVAFTVCLAVAVAALLPGLYHFQRLYYHVPEIIDVERIRITPSLALPVGGVLVIMWSLAESPLFRGLTLLLAGLLLSTTAYVVGAVPAPLRRQQTVAVFAAFSSLPLLVTTGNVGLVSHVQDQVPTSHLLFLLWALSIHTVVFLGVYAHLCRVFLANVDSFSIEPVSSLSSRAGWFGYVLAFNVATLATLIGLLTDGRWFERFTVPTAEIVSAHGALGVPFPRAITTILVVVLALPLVGLVLLWGLHLVRQVRQLRRIRVATTLDRTVESIVPVRILETDRPLAYVAQVSPWSPVIVLSSGLRDELEPEELAAVVAHEEYHVRNRDPLWNLLASVVGVAVGGRNLLVAAYDYPKVEREADRYAADRYGADALVGALRTIEGLDVSTTDSHAQFGGNPREGSFSWLFAAPYRMLFGSVVVANAHASVDERVSLVLATEGPTD</sequence>
<dbReference type="Pfam" id="PF05569">
    <property type="entry name" value="Peptidase_M56"/>
    <property type="match status" value="1"/>
</dbReference>
<dbReference type="EMBL" id="REFZ01000007">
    <property type="protein sequence ID" value="RQH00083.1"/>
    <property type="molecule type" value="Genomic_DNA"/>
</dbReference>
<evidence type="ECO:0000259" key="1">
    <source>
        <dbReference type="Pfam" id="PF05569"/>
    </source>
</evidence>
<dbReference type="PANTHER" id="PTHR34978">
    <property type="entry name" value="POSSIBLE SENSOR-TRANSDUCER PROTEIN BLAR"/>
    <property type="match status" value="1"/>
</dbReference>
<accession>A0A3N6NL79</accession>
<name>A0A3N6NL79_NATCH</name>
<evidence type="ECO:0000313" key="3">
    <source>
        <dbReference type="Proteomes" id="UP000281431"/>
    </source>
</evidence>
<dbReference type="CDD" id="cd07326">
    <property type="entry name" value="M56_BlaR1_MecR1_like"/>
    <property type="match status" value="1"/>
</dbReference>
<feature type="domain" description="Peptidase M56" evidence="1">
    <location>
        <begin position="321"/>
        <end position="428"/>
    </location>
</feature>
<keyword evidence="3" id="KW-1185">Reference proteome</keyword>
<gene>
    <name evidence="2" type="ORF">EA472_12810</name>
</gene>